<protein>
    <submittedName>
        <fullName evidence="2">Uncharacterized protein</fullName>
    </submittedName>
</protein>
<evidence type="ECO:0000313" key="2">
    <source>
        <dbReference type="EMBL" id="CAF4365472.1"/>
    </source>
</evidence>
<name>A0A820LYQ9_9BILA</name>
<reference evidence="2" key="1">
    <citation type="submission" date="2021-02" db="EMBL/GenBank/DDBJ databases">
        <authorList>
            <person name="Nowell W R."/>
        </authorList>
    </citation>
    <scope>NUCLEOTIDE SEQUENCE</scope>
</reference>
<organism evidence="2 3">
    <name type="scientific">Adineta steineri</name>
    <dbReference type="NCBI Taxonomy" id="433720"/>
    <lineage>
        <taxon>Eukaryota</taxon>
        <taxon>Metazoa</taxon>
        <taxon>Spiralia</taxon>
        <taxon>Gnathifera</taxon>
        <taxon>Rotifera</taxon>
        <taxon>Eurotatoria</taxon>
        <taxon>Bdelloidea</taxon>
        <taxon>Adinetida</taxon>
        <taxon>Adinetidae</taxon>
        <taxon>Adineta</taxon>
    </lineage>
</organism>
<comment type="caution">
    <text evidence="2">The sequence shown here is derived from an EMBL/GenBank/DDBJ whole genome shotgun (WGS) entry which is preliminary data.</text>
</comment>
<dbReference type="EMBL" id="CAJOAZ010022407">
    <property type="protein sequence ID" value="CAF4365472.1"/>
    <property type="molecule type" value="Genomic_DNA"/>
</dbReference>
<evidence type="ECO:0000313" key="3">
    <source>
        <dbReference type="Proteomes" id="UP000663844"/>
    </source>
</evidence>
<evidence type="ECO:0000256" key="1">
    <source>
        <dbReference type="SAM" id="Coils"/>
    </source>
</evidence>
<proteinExistence type="predicted"/>
<dbReference type="AlphaFoldDB" id="A0A820LYQ9"/>
<sequence length="206" mass="24542">MANNVMELNKSMTMNDIHDIAILIYKQNALQIDRDITKAYFHAVQGTLRESELELNPVHRFVCPRQVQSFMLAKSETLTTSFDVNDEQQRFICSELLLERLQEMKEQIGIYEEQLDDKKQSLVDFTTQMNDLISSYIQQYCIIPLEIKRKLKMALLYYDFDTEILKRQYLQEKPNEYQLKIAQALYDTKRELEKSKRQLLELKEQV</sequence>
<feature type="non-terminal residue" evidence="2">
    <location>
        <position position="206"/>
    </location>
</feature>
<keyword evidence="1" id="KW-0175">Coiled coil</keyword>
<dbReference type="Proteomes" id="UP000663844">
    <property type="component" value="Unassembled WGS sequence"/>
</dbReference>
<accession>A0A820LYQ9</accession>
<gene>
    <name evidence="2" type="ORF">OXD698_LOCUS49549</name>
</gene>
<feature type="coiled-coil region" evidence="1">
    <location>
        <begin position="94"/>
        <end position="121"/>
    </location>
</feature>